<dbReference type="Pfam" id="PF26355">
    <property type="entry name" value="HTH_VMAP-M9"/>
    <property type="match status" value="1"/>
</dbReference>
<dbReference type="InterPro" id="IPR044974">
    <property type="entry name" value="Disease_R_plants"/>
</dbReference>
<dbReference type="PRINTS" id="PR00364">
    <property type="entry name" value="DISEASERSIST"/>
</dbReference>
<feature type="domain" description="NB-ARC" evidence="1">
    <location>
        <begin position="147"/>
        <end position="247"/>
    </location>
</feature>
<proteinExistence type="predicted"/>
<dbReference type="Proteomes" id="UP000299367">
    <property type="component" value="Unassembled WGS sequence"/>
</dbReference>
<organism evidence="3 4">
    <name type="scientific">Dolichospermum planctonicum</name>
    <dbReference type="NCBI Taxonomy" id="136072"/>
    <lineage>
        <taxon>Bacteria</taxon>
        <taxon>Bacillati</taxon>
        <taxon>Cyanobacteriota</taxon>
        <taxon>Cyanophyceae</taxon>
        <taxon>Nostocales</taxon>
        <taxon>Aphanizomenonaceae</taxon>
        <taxon>Dolichospermum</taxon>
    </lineage>
</organism>
<name>A0A480AIY3_9CYAN</name>
<dbReference type="InterPro" id="IPR002182">
    <property type="entry name" value="NB-ARC"/>
</dbReference>
<accession>A0A480AIY3</accession>
<evidence type="ECO:0000313" key="4">
    <source>
        <dbReference type="Proteomes" id="UP000299367"/>
    </source>
</evidence>
<comment type="caution">
    <text evidence="3">The sequence shown here is derived from an EMBL/GenBank/DDBJ whole genome shotgun (WGS) entry which is preliminary data.</text>
</comment>
<evidence type="ECO:0000313" key="3">
    <source>
        <dbReference type="EMBL" id="GCL42014.1"/>
    </source>
</evidence>
<protein>
    <submittedName>
        <fullName evidence="3">Uncharacterized protein</fullName>
    </submittedName>
</protein>
<dbReference type="InterPro" id="IPR027417">
    <property type="entry name" value="P-loop_NTPase"/>
</dbReference>
<gene>
    <name evidence="3" type="ORF">NIES80_17150</name>
</gene>
<dbReference type="PANTHER" id="PTHR23155">
    <property type="entry name" value="DISEASE RESISTANCE PROTEIN RP"/>
    <property type="match status" value="1"/>
</dbReference>
<dbReference type="GO" id="GO:0098542">
    <property type="term" value="P:defense response to other organism"/>
    <property type="evidence" value="ECO:0007669"/>
    <property type="project" value="TreeGrafter"/>
</dbReference>
<dbReference type="SUPFAM" id="SSF52540">
    <property type="entry name" value="P-loop containing nucleoside triphosphate hydrolases"/>
    <property type="match status" value="1"/>
</dbReference>
<dbReference type="EMBL" id="BJCF01000015">
    <property type="protein sequence ID" value="GCL42014.1"/>
    <property type="molecule type" value="Genomic_DNA"/>
</dbReference>
<dbReference type="AlphaFoldDB" id="A0A480AIY3"/>
<dbReference type="Pfam" id="PF00931">
    <property type="entry name" value="NB-ARC"/>
    <property type="match status" value="1"/>
</dbReference>
<dbReference type="InterPro" id="IPR058651">
    <property type="entry name" value="HTH_VMAP-M9"/>
</dbReference>
<sequence length="459" mass="53372">MNINEVVTFVDKIVFEKTGKHLDDVQAAVVQGTWERRTYDDIAQECNVTKNHVGDIGAELWQLLSQALNEDIKKTNFRSTLERIYIKSSPHSLNVYHIHGNNNNFYHPQTLNHPNKETQETNINTQSKLSHHDLTLAPQIIKFHNREKELQTLTHWILNQTTNLISILGLSGIGKTTLVKRFIDLHQQKFEVIIWRSLKFPKSLNLLINDLLNTCQQEPKATINDKLKQLFDILTNKKCLIILDDVQNIFTPHQFAGKYQPEYQDYQTLFKMITETQHQSHLILISQEQCPEMESLDEELYPIKSLELSGLENIDILKNTGLKDEDTWLNLMILYTGHPLFLKTITISIKKIFNGKVSEFLAENELVITQEMQSLFSQIFNNISPIEQQIILALSKCNQPVSREYLKITLELSSTNFINGLESLQKRYLIQKITGDNILFDLSPIFREYVRNFCQNYRT</sequence>
<reference evidence="4" key="1">
    <citation type="submission" date="2019-02" db="EMBL/GenBank/DDBJ databases">
        <title>Draft genome sequence of Dolichospermum planctonicum NIES-80.</title>
        <authorList>
            <person name="Yamaguchi H."/>
            <person name="Suzuki S."/>
            <person name="Kawachi M."/>
        </authorList>
    </citation>
    <scope>NUCLEOTIDE SEQUENCE [LARGE SCALE GENOMIC DNA]</scope>
    <source>
        <strain evidence="4">NIES-80</strain>
    </source>
</reference>
<dbReference type="GO" id="GO:0005524">
    <property type="term" value="F:ATP binding"/>
    <property type="evidence" value="ECO:0007669"/>
    <property type="project" value="InterPro"/>
</dbReference>
<evidence type="ECO:0000259" key="1">
    <source>
        <dbReference type="Pfam" id="PF00931"/>
    </source>
</evidence>
<dbReference type="Gene3D" id="3.40.50.300">
    <property type="entry name" value="P-loop containing nucleotide triphosphate hydrolases"/>
    <property type="match status" value="1"/>
</dbReference>
<evidence type="ECO:0000259" key="2">
    <source>
        <dbReference type="Pfam" id="PF26355"/>
    </source>
</evidence>
<feature type="domain" description="vWA-MoxR associated protein N-terminal HTH" evidence="2">
    <location>
        <begin position="1"/>
        <end position="84"/>
    </location>
</feature>
<dbReference type="PANTHER" id="PTHR23155:SF1205">
    <property type="entry name" value="DISEASE RESISTANCE PROTEIN RPM1"/>
    <property type="match status" value="1"/>
</dbReference>
<dbReference type="RefSeq" id="WP_137907680.1">
    <property type="nucleotide sequence ID" value="NZ_BJCF01000015.1"/>
</dbReference>
<dbReference type="OrthoDB" id="524729at2"/>